<keyword evidence="3" id="KW-1185">Reference proteome</keyword>
<dbReference type="PROSITE" id="PS50157">
    <property type="entry name" value="ZINC_FINGER_C2H2_2"/>
    <property type="match status" value="1"/>
</dbReference>
<evidence type="ECO:0000313" key="3">
    <source>
        <dbReference type="Proteomes" id="UP000027153"/>
    </source>
</evidence>
<dbReference type="RefSeq" id="WP_241763358.1">
    <property type="nucleotide sequence ID" value="NZ_JMIY01000005.1"/>
</dbReference>
<reference evidence="2 3" key="1">
    <citation type="journal article" date="2013" name="Nature">
        <title>Anaerobic oxidation of methane coupled to nitrate reduction in a novel archaeal lineage.</title>
        <authorList>
            <person name="Haroon M.F."/>
            <person name="Hu S."/>
            <person name="Shi Y."/>
            <person name="Imelfort M."/>
            <person name="Keller J."/>
            <person name="Hugenholtz P."/>
            <person name="Yuan Z."/>
            <person name="Tyson G.W."/>
        </authorList>
    </citation>
    <scope>NUCLEOTIDE SEQUENCE [LARGE SCALE GENOMIC DNA]</scope>
    <source>
        <strain evidence="2 3">ANME-2d</strain>
    </source>
</reference>
<name>A0A062V837_9EURY</name>
<evidence type="ECO:0000259" key="1">
    <source>
        <dbReference type="PROSITE" id="PS50157"/>
    </source>
</evidence>
<gene>
    <name evidence="2" type="ORF">ANME2D_02273</name>
</gene>
<accession>A0A062V837</accession>
<dbReference type="AlphaFoldDB" id="A0A062V837"/>
<dbReference type="SMART" id="SM00355">
    <property type="entry name" value="ZnF_C2H2"/>
    <property type="match status" value="1"/>
</dbReference>
<evidence type="ECO:0000313" key="2">
    <source>
        <dbReference type="EMBL" id="KCZ71540.1"/>
    </source>
</evidence>
<dbReference type="EMBL" id="JMIY01000005">
    <property type="protein sequence ID" value="KCZ71540.1"/>
    <property type="molecule type" value="Genomic_DNA"/>
</dbReference>
<sequence>MAPEQYKCQMCGATFGSEPELKEHAEKEHKKKS</sequence>
<dbReference type="Gene3D" id="3.30.160.60">
    <property type="entry name" value="Classic Zinc Finger"/>
    <property type="match status" value="1"/>
</dbReference>
<dbReference type="Proteomes" id="UP000027153">
    <property type="component" value="Unassembled WGS sequence"/>
</dbReference>
<protein>
    <recommendedName>
        <fullName evidence="1">C2H2-type domain-containing protein</fullName>
    </recommendedName>
</protein>
<dbReference type="PROSITE" id="PS00028">
    <property type="entry name" value="ZINC_FINGER_C2H2_1"/>
    <property type="match status" value="1"/>
</dbReference>
<feature type="domain" description="C2H2-type" evidence="1">
    <location>
        <begin position="6"/>
        <end position="33"/>
    </location>
</feature>
<dbReference type="InterPro" id="IPR013087">
    <property type="entry name" value="Znf_C2H2_type"/>
</dbReference>
<organism evidence="2 3">
    <name type="scientific">Candidatus Methanoperedens nitratireducens</name>
    <dbReference type="NCBI Taxonomy" id="1392998"/>
    <lineage>
        <taxon>Archaea</taxon>
        <taxon>Methanobacteriati</taxon>
        <taxon>Methanobacteriota</taxon>
        <taxon>Stenosarchaea group</taxon>
        <taxon>Methanomicrobia</taxon>
        <taxon>Methanosarcinales</taxon>
        <taxon>ANME-2 cluster</taxon>
        <taxon>Candidatus Methanoperedentaceae</taxon>
        <taxon>Candidatus Methanoperedens</taxon>
    </lineage>
</organism>
<proteinExistence type="predicted"/>
<comment type="caution">
    <text evidence="2">The sequence shown here is derived from an EMBL/GenBank/DDBJ whole genome shotgun (WGS) entry which is preliminary data.</text>
</comment>